<protein>
    <submittedName>
        <fullName evidence="1">Uncharacterized protein</fullName>
    </submittedName>
</protein>
<comment type="caution">
    <text evidence="1">The sequence shown here is derived from an EMBL/GenBank/DDBJ whole genome shotgun (WGS) entry which is preliminary data.</text>
</comment>
<reference evidence="1" key="2">
    <citation type="submission" date="2020-05" db="EMBL/GenBank/DDBJ databases">
        <authorList>
            <person name="Kim H.-S."/>
            <person name="Proctor R.H."/>
            <person name="Brown D.W."/>
        </authorList>
    </citation>
    <scope>NUCLEOTIDE SEQUENCE</scope>
    <source>
        <strain evidence="1">NRRL 45417</strain>
    </source>
</reference>
<gene>
    <name evidence="1" type="ORF">FGADI_7363</name>
</gene>
<evidence type="ECO:0000313" key="1">
    <source>
        <dbReference type="EMBL" id="KAF4951588.1"/>
    </source>
</evidence>
<keyword evidence="2" id="KW-1185">Reference proteome</keyword>
<organism evidence="1 2">
    <name type="scientific">Fusarium gaditjirri</name>
    <dbReference type="NCBI Taxonomy" id="282569"/>
    <lineage>
        <taxon>Eukaryota</taxon>
        <taxon>Fungi</taxon>
        <taxon>Dikarya</taxon>
        <taxon>Ascomycota</taxon>
        <taxon>Pezizomycotina</taxon>
        <taxon>Sordariomycetes</taxon>
        <taxon>Hypocreomycetidae</taxon>
        <taxon>Hypocreales</taxon>
        <taxon>Nectriaceae</taxon>
        <taxon>Fusarium</taxon>
        <taxon>Fusarium nisikadoi species complex</taxon>
    </lineage>
</organism>
<accession>A0A8H4WUT3</accession>
<evidence type="ECO:0000313" key="2">
    <source>
        <dbReference type="Proteomes" id="UP000604273"/>
    </source>
</evidence>
<dbReference type="EMBL" id="JABFAI010000174">
    <property type="protein sequence ID" value="KAF4951588.1"/>
    <property type="molecule type" value="Genomic_DNA"/>
</dbReference>
<dbReference type="OrthoDB" id="5024906at2759"/>
<name>A0A8H4WUT3_9HYPO</name>
<proteinExistence type="predicted"/>
<sequence>MSSITNPTKYTIVFKFFKTYMIERNQIAAGNNLFKPILQKYGDRLEECRSDQWMLFIVITQCLHGDGERLYQDLLKVLEETGLFHRDGLFAQPQLFEWAVFEETEKGLKESSNHTSPTLELFYRCKRTIFL</sequence>
<dbReference type="AlphaFoldDB" id="A0A8H4WUT3"/>
<dbReference type="Proteomes" id="UP000604273">
    <property type="component" value="Unassembled WGS sequence"/>
</dbReference>
<reference evidence="1" key="1">
    <citation type="journal article" date="2020" name="BMC Genomics">
        <title>Correction to: Identification and distribution of gene clusters required for synthesis of sphingolipid metabolism inhibitors in diverse species of the filamentous fungus Fusarium.</title>
        <authorList>
            <person name="Kim H.S."/>
            <person name="Lohmar J.M."/>
            <person name="Busman M."/>
            <person name="Brown D.W."/>
            <person name="Naumann T.A."/>
            <person name="Divon H.H."/>
            <person name="Lysoe E."/>
            <person name="Uhlig S."/>
            <person name="Proctor R.H."/>
        </authorList>
    </citation>
    <scope>NUCLEOTIDE SEQUENCE</scope>
    <source>
        <strain evidence="1">NRRL 45417</strain>
    </source>
</reference>